<sequence>MSQTPDLTAVWSAYRDRLKAFLHARVSNHADVDDLLQDISIKVFTGLPDLADHTKLQPWLFQTANRAIIDHYRRQGRAAPNPDDLWYADDDPILRHQLEACVAPFIKALPQDTAALLTEIDLNGTPQRAYAEAHDIPYSTLKSRVTKARSDLRDLFDSCCKFTIDARGGLSEIERKSNGCGPC</sequence>
<accession>A0A1I4CWA7</accession>
<name>A0A1I4CWA7_9RHOB</name>
<dbReference type="SUPFAM" id="SSF88659">
    <property type="entry name" value="Sigma3 and sigma4 domains of RNA polymerase sigma factors"/>
    <property type="match status" value="1"/>
</dbReference>
<dbReference type="NCBIfam" id="TIGR02937">
    <property type="entry name" value="sigma70-ECF"/>
    <property type="match status" value="1"/>
</dbReference>
<dbReference type="RefSeq" id="WP_093322615.1">
    <property type="nucleotide sequence ID" value="NZ_FOSZ01000002.1"/>
</dbReference>
<evidence type="ECO:0000256" key="1">
    <source>
        <dbReference type="ARBA" id="ARBA00010641"/>
    </source>
</evidence>
<keyword evidence="7" id="KW-1185">Reference proteome</keyword>
<proteinExistence type="inferred from homology"/>
<evidence type="ECO:0000259" key="5">
    <source>
        <dbReference type="Pfam" id="PF04542"/>
    </source>
</evidence>
<dbReference type="OrthoDB" id="9803470at2"/>
<dbReference type="Gene3D" id="1.10.1740.10">
    <property type="match status" value="1"/>
</dbReference>
<evidence type="ECO:0000256" key="3">
    <source>
        <dbReference type="ARBA" id="ARBA00023082"/>
    </source>
</evidence>
<dbReference type="Gene3D" id="1.10.10.10">
    <property type="entry name" value="Winged helix-like DNA-binding domain superfamily/Winged helix DNA-binding domain"/>
    <property type="match status" value="1"/>
</dbReference>
<dbReference type="SUPFAM" id="SSF88946">
    <property type="entry name" value="Sigma2 domain of RNA polymerase sigma factors"/>
    <property type="match status" value="1"/>
</dbReference>
<comment type="similarity">
    <text evidence="1">Belongs to the sigma-70 factor family. ECF subfamily.</text>
</comment>
<dbReference type="InterPro" id="IPR013324">
    <property type="entry name" value="RNA_pol_sigma_r3/r4-like"/>
</dbReference>
<dbReference type="GO" id="GO:0006352">
    <property type="term" value="P:DNA-templated transcription initiation"/>
    <property type="evidence" value="ECO:0007669"/>
    <property type="project" value="InterPro"/>
</dbReference>
<organism evidence="6 7">
    <name type="scientific">Shimia haliotis</name>
    <dbReference type="NCBI Taxonomy" id="1280847"/>
    <lineage>
        <taxon>Bacteria</taxon>
        <taxon>Pseudomonadati</taxon>
        <taxon>Pseudomonadota</taxon>
        <taxon>Alphaproteobacteria</taxon>
        <taxon>Rhodobacterales</taxon>
        <taxon>Roseobacteraceae</taxon>
    </lineage>
</organism>
<dbReference type="AlphaFoldDB" id="A0A1I4CWA7"/>
<dbReference type="EMBL" id="FOSZ01000002">
    <property type="protein sequence ID" value="SFK85532.1"/>
    <property type="molecule type" value="Genomic_DNA"/>
</dbReference>
<dbReference type="STRING" id="1280847.SAMN04488036_102552"/>
<keyword evidence="4" id="KW-0804">Transcription</keyword>
<reference evidence="7" key="1">
    <citation type="submission" date="2016-10" db="EMBL/GenBank/DDBJ databases">
        <authorList>
            <person name="Varghese N."/>
            <person name="Submissions S."/>
        </authorList>
    </citation>
    <scope>NUCLEOTIDE SEQUENCE [LARGE SCALE GENOMIC DNA]</scope>
    <source>
        <strain evidence="7">DSM 28453</strain>
    </source>
</reference>
<dbReference type="PANTHER" id="PTHR43133:SF62">
    <property type="entry name" value="RNA POLYMERASE SIGMA FACTOR SIGZ"/>
    <property type="match status" value="1"/>
</dbReference>
<dbReference type="GO" id="GO:0016987">
    <property type="term" value="F:sigma factor activity"/>
    <property type="evidence" value="ECO:0007669"/>
    <property type="project" value="UniProtKB-KW"/>
</dbReference>
<dbReference type="InterPro" id="IPR036388">
    <property type="entry name" value="WH-like_DNA-bd_sf"/>
</dbReference>
<keyword evidence="2" id="KW-0805">Transcription regulation</keyword>
<dbReference type="Proteomes" id="UP000198851">
    <property type="component" value="Unassembled WGS sequence"/>
</dbReference>
<dbReference type="InterPro" id="IPR007627">
    <property type="entry name" value="RNA_pol_sigma70_r2"/>
</dbReference>
<evidence type="ECO:0000256" key="2">
    <source>
        <dbReference type="ARBA" id="ARBA00023015"/>
    </source>
</evidence>
<evidence type="ECO:0000313" key="6">
    <source>
        <dbReference type="EMBL" id="SFK85532.1"/>
    </source>
</evidence>
<gene>
    <name evidence="6" type="ORF">SAMN04488036_102552</name>
</gene>
<dbReference type="InterPro" id="IPR013325">
    <property type="entry name" value="RNA_pol_sigma_r2"/>
</dbReference>
<evidence type="ECO:0000256" key="4">
    <source>
        <dbReference type="ARBA" id="ARBA00023163"/>
    </source>
</evidence>
<dbReference type="PANTHER" id="PTHR43133">
    <property type="entry name" value="RNA POLYMERASE ECF-TYPE SIGMA FACTO"/>
    <property type="match status" value="1"/>
</dbReference>
<evidence type="ECO:0000313" key="7">
    <source>
        <dbReference type="Proteomes" id="UP000198851"/>
    </source>
</evidence>
<dbReference type="InterPro" id="IPR014284">
    <property type="entry name" value="RNA_pol_sigma-70_dom"/>
</dbReference>
<protein>
    <submittedName>
        <fullName evidence="6">RNA polymerase, sigma subunit, SigZ</fullName>
    </submittedName>
</protein>
<feature type="domain" description="RNA polymerase sigma-70 region 2" evidence="5">
    <location>
        <begin position="12"/>
        <end position="77"/>
    </location>
</feature>
<dbReference type="Pfam" id="PF04542">
    <property type="entry name" value="Sigma70_r2"/>
    <property type="match status" value="1"/>
</dbReference>
<keyword evidence="3" id="KW-0731">Sigma factor</keyword>
<dbReference type="InterPro" id="IPR039425">
    <property type="entry name" value="RNA_pol_sigma-70-like"/>
</dbReference>